<dbReference type="Proteomes" id="UP000189883">
    <property type="component" value="Chromosome"/>
</dbReference>
<evidence type="ECO:0000313" key="3">
    <source>
        <dbReference type="EMBL" id="AQY21217.1"/>
    </source>
</evidence>
<evidence type="ECO:0000313" key="4">
    <source>
        <dbReference type="Proteomes" id="UP000189883"/>
    </source>
</evidence>
<protein>
    <recommendedName>
        <fullName evidence="2">Putative auto-transporter adhesin head GIN domain-containing protein</fullName>
    </recommendedName>
</protein>
<proteinExistence type="predicted"/>
<keyword evidence="1" id="KW-0732">Signal</keyword>
<dbReference type="InterPro" id="IPR021255">
    <property type="entry name" value="DUF2807"/>
</dbReference>
<feature type="domain" description="Putative auto-transporter adhesin head GIN" evidence="2">
    <location>
        <begin position="41"/>
        <end position="173"/>
    </location>
</feature>
<feature type="chain" id="PRO_5013386190" description="Putative auto-transporter adhesin head GIN domain-containing protein" evidence="1">
    <location>
        <begin position="22"/>
        <end position="254"/>
    </location>
</feature>
<sequence length="254" mass="26814">MKNLKNWTLLFLTLFVASVYSQKVNLTNVPTKTQTFDVASFNQLKVQSNIGVKLVKSNQEKVEVTSNALDYLTVVSSNGVLTLKYKPDTSLKNAKTKAIVYTKNINKMELSGASSVESQDTFNTSDIRLSGASNVSGNFNAKNINLSCSGASNFKGNLNADSTTIEISGASNTSGTITAKSAKIEASGASNINSQINATNVTTLEVSGASKAVLKGSSNKIIASASGASKIDLSDLSYSSIEKESHSMSKIISK</sequence>
<reference evidence="3 4" key="1">
    <citation type="submission" date="2015-06" db="EMBL/GenBank/DDBJ databases">
        <title>R. anatipestifer strain HXb2 is the most virulent strain so far, and the genome sequence would help us uncover the pathogenesis.</title>
        <authorList>
            <person name="Hu Q."/>
            <person name="Qi J."/>
            <person name="Bo H."/>
            <person name="Liu G."/>
            <person name="Tao M."/>
            <person name="Ding Y."/>
            <person name="Xue Y."/>
        </authorList>
    </citation>
    <scope>NUCLEOTIDE SEQUENCE [LARGE SCALE GENOMIC DNA]</scope>
    <source>
        <strain evidence="3 4">HXb2</strain>
    </source>
</reference>
<dbReference type="EMBL" id="CP011859">
    <property type="protein sequence ID" value="AQY21217.1"/>
    <property type="molecule type" value="Genomic_DNA"/>
</dbReference>
<gene>
    <name evidence="3" type="ORF">AB406_0254</name>
</gene>
<organism evidence="3 4">
    <name type="scientific">Riemerella anatipestifer</name>
    <name type="common">Moraxella anatipestifer</name>
    <dbReference type="NCBI Taxonomy" id="34085"/>
    <lineage>
        <taxon>Bacteria</taxon>
        <taxon>Pseudomonadati</taxon>
        <taxon>Bacteroidota</taxon>
        <taxon>Flavobacteriia</taxon>
        <taxon>Flavobacteriales</taxon>
        <taxon>Weeksellaceae</taxon>
        <taxon>Riemerella</taxon>
    </lineage>
</organism>
<dbReference type="Pfam" id="PF10988">
    <property type="entry name" value="DUF2807"/>
    <property type="match status" value="1"/>
</dbReference>
<evidence type="ECO:0000256" key="1">
    <source>
        <dbReference type="SAM" id="SignalP"/>
    </source>
</evidence>
<accession>A0A1S7DQ20</accession>
<dbReference type="Gene3D" id="2.160.20.120">
    <property type="match status" value="1"/>
</dbReference>
<feature type="signal peptide" evidence="1">
    <location>
        <begin position="1"/>
        <end position="21"/>
    </location>
</feature>
<evidence type="ECO:0000259" key="2">
    <source>
        <dbReference type="Pfam" id="PF10988"/>
    </source>
</evidence>
<dbReference type="RefSeq" id="WP_079206423.1">
    <property type="nucleotide sequence ID" value="NZ_CP011859.1"/>
</dbReference>
<dbReference type="AlphaFoldDB" id="A0A1S7DQ20"/>
<name>A0A1S7DQ20_RIEAN</name>